<accession>A0A482VTF8</accession>
<dbReference type="OrthoDB" id="418595at2759"/>
<feature type="non-terminal residue" evidence="7">
    <location>
        <position position="1"/>
    </location>
</feature>
<dbReference type="InterPro" id="IPR051739">
    <property type="entry name" value="Rhomboid_IM_Serine_Proteases"/>
</dbReference>
<reference evidence="7 8" key="1">
    <citation type="submission" date="2017-03" db="EMBL/GenBank/DDBJ databases">
        <title>Genome of the blue death feigning beetle - Asbolus verrucosus.</title>
        <authorList>
            <person name="Rider S.D."/>
        </authorList>
    </citation>
    <scope>NUCLEOTIDE SEQUENCE [LARGE SCALE GENOMIC DNA]</scope>
    <source>
        <strain evidence="7">Butters</strain>
        <tissue evidence="7">Head and leg muscle</tissue>
    </source>
</reference>
<dbReference type="AlphaFoldDB" id="A0A482VTF8"/>
<protein>
    <submittedName>
        <fullName evidence="7">Rhomboid domain containing protein</fullName>
    </submittedName>
</protein>
<dbReference type="Proteomes" id="UP000292052">
    <property type="component" value="Unassembled WGS sequence"/>
</dbReference>
<evidence type="ECO:0000256" key="4">
    <source>
        <dbReference type="ARBA" id="ARBA00022989"/>
    </source>
</evidence>
<feature type="transmembrane region" description="Helical" evidence="6">
    <location>
        <begin position="41"/>
        <end position="64"/>
    </location>
</feature>
<keyword evidence="3 6" id="KW-0812">Transmembrane</keyword>
<keyword evidence="5 6" id="KW-0472">Membrane</keyword>
<name>A0A482VTF8_ASBVE</name>
<keyword evidence="8" id="KW-1185">Reference proteome</keyword>
<dbReference type="GO" id="GO:0004252">
    <property type="term" value="F:serine-type endopeptidase activity"/>
    <property type="evidence" value="ECO:0007669"/>
    <property type="project" value="TreeGrafter"/>
</dbReference>
<evidence type="ECO:0000313" key="7">
    <source>
        <dbReference type="EMBL" id="RZC35996.1"/>
    </source>
</evidence>
<evidence type="ECO:0000256" key="5">
    <source>
        <dbReference type="ARBA" id="ARBA00023136"/>
    </source>
</evidence>
<dbReference type="GO" id="GO:0016020">
    <property type="term" value="C:membrane"/>
    <property type="evidence" value="ECO:0007669"/>
    <property type="project" value="UniProtKB-SubCell"/>
</dbReference>
<evidence type="ECO:0000256" key="2">
    <source>
        <dbReference type="ARBA" id="ARBA00009045"/>
    </source>
</evidence>
<dbReference type="STRING" id="1661398.A0A482VTF8"/>
<proteinExistence type="inferred from homology"/>
<evidence type="ECO:0000256" key="1">
    <source>
        <dbReference type="ARBA" id="ARBA00004141"/>
    </source>
</evidence>
<dbReference type="InterPro" id="IPR035952">
    <property type="entry name" value="Rhomboid-like_sf"/>
</dbReference>
<sequence length="226" mass="27475">VIFYCISDINFYKWLRFEPNKLHELWRFLTYMLLHEDWLHLVYRCICIVIIVVFDIAYDIIHIFSKDEPLISWGAHVIGGISGLFLGLALFKRDERLAKTRKLCLFWTGLILYLILLMSLVILTLQIKKCTPSNIIRTRYAFMTETYFRNGRKINAEWSYSLKDCLEKFHVQFSQIFHICLWRILYTLKKLEFWQFLVNYTIMNCERVTFIKMEQYLILLKSFWIY</sequence>
<evidence type="ECO:0000313" key="8">
    <source>
        <dbReference type="Proteomes" id="UP000292052"/>
    </source>
</evidence>
<feature type="transmembrane region" description="Helical" evidence="6">
    <location>
        <begin position="103"/>
        <end position="125"/>
    </location>
</feature>
<comment type="caution">
    <text evidence="7">The sequence shown here is derived from an EMBL/GenBank/DDBJ whole genome shotgun (WGS) entry which is preliminary data.</text>
</comment>
<dbReference type="Gene3D" id="1.20.1540.10">
    <property type="entry name" value="Rhomboid-like"/>
    <property type="match status" value="1"/>
</dbReference>
<evidence type="ECO:0000256" key="6">
    <source>
        <dbReference type="SAM" id="Phobius"/>
    </source>
</evidence>
<dbReference type="PANTHER" id="PTHR45840">
    <property type="entry name" value="RHOMBOID-RELATED PROTEIN"/>
    <property type="match status" value="1"/>
</dbReference>
<comment type="similarity">
    <text evidence="2">Belongs to the peptidase S54 family.</text>
</comment>
<gene>
    <name evidence="7" type="ORF">BDFB_004098</name>
</gene>
<dbReference type="PANTHER" id="PTHR45840:SF10">
    <property type="entry name" value="RHOMBOID PROTEASE"/>
    <property type="match status" value="1"/>
</dbReference>
<comment type="subcellular location">
    <subcellularLocation>
        <location evidence="1">Membrane</location>
        <topology evidence="1">Multi-pass membrane protein</topology>
    </subcellularLocation>
</comment>
<dbReference type="EMBL" id="QDEB01066282">
    <property type="protein sequence ID" value="RZC35996.1"/>
    <property type="molecule type" value="Genomic_DNA"/>
</dbReference>
<organism evidence="7 8">
    <name type="scientific">Asbolus verrucosus</name>
    <name type="common">Desert ironclad beetle</name>
    <dbReference type="NCBI Taxonomy" id="1661398"/>
    <lineage>
        <taxon>Eukaryota</taxon>
        <taxon>Metazoa</taxon>
        <taxon>Ecdysozoa</taxon>
        <taxon>Arthropoda</taxon>
        <taxon>Hexapoda</taxon>
        <taxon>Insecta</taxon>
        <taxon>Pterygota</taxon>
        <taxon>Neoptera</taxon>
        <taxon>Endopterygota</taxon>
        <taxon>Coleoptera</taxon>
        <taxon>Polyphaga</taxon>
        <taxon>Cucujiformia</taxon>
        <taxon>Tenebrionidae</taxon>
        <taxon>Pimeliinae</taxon>
        <taxon>Asbolus</taxon>
    </lineage>
</organism>
<dbReference type="SUPFAM" id="SSF144091">
    <property type="entry name" value="Rhomboid-like"/>
    <property type="match status" value="1"/>
</dbReference>
<evidence type="ECO:0000256" key="3">
    <source>
        <dbReference type="ARBA" id="ARBA00022692"/>
    </source>
</evidence>
<keyword evidence="4 6" id="KW-1133">Transmembrane helix</keyword>
<feature type="transmembrane region" description="Helical" evidence="6">
    <location>
        <begin position="70"/>
        <end position="91"/>
    </location>
</feature>